<dbReference type="InterPro" id="IPR010140">
    <property type="entry name" value="Histidinol_P_phosphatase_HisJ"/>
</dbReference>
<dbReference type="PANTHER" id="PTHR21039">
    <property type="entry name" value="HISTIDINOL PHOSPHATASE-RELATED"/>
    <property type="match status" value="1"/>
</dbReference>
<comment type="pathway">
    <text evidence="1 8">Amino-acid biosynthesis; L-histidine biosynthesis; L-histidine from 5-phospho-alpha-D-ribose 1-diphosphate: step 8/9.</text>
</comment>
<evidence type="ECO:0000256" key="8">
    <source>
        <dbReference type="RuleBase" id="RU366003"/>
    </source>
</evidence>
<accession>A0ABY7WSV6</accession>
<proteinExistence type="inferred from homology"/>
<evidence type="ECO:0000313" key="10">
    <source>
        <dbReference type="EMBL" id="WDF82826.1"/>
    </source>
</evidence>
<evidence type="ECO:0000313" key="11">
    <source>
        <dbReference type="Proteomes" id="UP001220377"/>
    </source>
</evidence>
<sequence>MAYYDQHVHTYFSFDSDAQFEDYLAQTQQPLVTTEHLEFGNPDDGQRDDQPDYHAYKNRIAALSAQYPQDILRGIEVGYNPNRVADIRTYLAAGDYDLTLLSFHHNGRFDYQDHYFLEQDKQTVVQDYYRDMLAGLRDFHDADVLAHFDYGVRILEVTPDELAAWAGPELRAIFDLAVQYGLAFELNTKSMFRWENLPLYEYAIPLYLAAGGTRFTIGSDAHRSDAFQNHFDEAKALLKRNGVTSLTVYRKHEASSVTF</sequence>
<dbReference type="PANTHER" id="PTHR21039:SF0">
    <property type="entry name" value="HISTIDINOL-PHOSPHATASE"/>
    <property type="match status" value="1"/>
</dbReference>
<dbReference type="Gene3D" id="3.20.20.140">
    <property type="entry name" value="Metal-dependent hydrolases"/>
    <property type="match status" value="1"/>
</dbReference>
<keyword evidence="4 8" id="KW-0028">Amino-acid biosynthesis</keyword>
<evidence type="ECO:0000256" key="5">
    <source>
        <dbReference type="ARBA" id="ARBA00022801"/>
    </source>
</evidence>
<organism evidence="10 11">
    <name type="scientific">Lacticaseibacillus pabuli</name>
    <dbReference type="NCBI Taxonomy" id="3025672"/>
    <lineage>
        <taxon>Bacteria</taxon>
        <taxon>Bacillati</taxon>
        <taxon>Bacillota</taxon>
        <taxon>Bacilli</taxon>
        <taxon>Lactobacillales</taxon>
        <taxon>Lactobacillaceae</taxon>
        <taxon>Lacticaseibacillus</taxon>
    </lineage>
</organism>
<name>A0ABY7WSV6_9LACO</name>
<protein>
    <recommendedName>
        <fullName evidence="3 8">Histidinol-phosphatase</fullName>
        <shortName evidence="8">HolPase</shortName>
        <ecNumber evidence="3 8">3.1.3.15</ecNumber>
    </recommendedName>
</protein>
<evidence type="ECO:0000256" key="1">
    <source>
        <dbReference type="ARBA" id="ARBA00004970"/>
    </source>
</evidence>
<comment type="similarity">
    <text evidence="2 8">Belongs to the PHP hydrolase family. HisK subfamily.</text>
</comment>
<keyword evidence="5 8" id="KW-0378">Hydrolase</keyword>
<keyword evidence="6 8" id="KW-0368">Histidine biosynthesis</keyword>
<dbReference type="SUPFAM" id="SSF89550">
    <property type="entry name" value="PHP domain-like"/>
    <property type="match status" value="1"/>
</dbReference>
<evidence type="ECO:0000256" key="7">
    <source>
        <dbReference type="ARBA" id="ARBA00049158"/>
    </source>
</evidence>
<dbReference type="InterPro" id="IPR016195">
    <property type="entry name" value="Pol/histidinol_Pase-like"/>
</dbReference>
<keyword evidence="11" id="KW-1185">Reference proteome</keyword>
<dbReference type="InterPro" id="IPR004013">
    <property type="entry name" value="PHP_dom"/>
</dbReference>
<dbReference type="EMBL" id="CP117884">
    <property type="protein sequence ID" value="WDF82826.1"/>
    <property type="molecule type" value="Genomic_DNA"/>
</dbReference>
<evidence type="ECO:0000256" key="3">
    <source>
        <dbReference type="ARBA" id="ARBA00013085"/>
    </source>
</evidence>
<evidence type="ECO:0000256" key="4">
    <source>
        <dbReference type="ARBA" id="ARBA00022605"/>
    </source>
</evidence>
<evidence type="ECO:0000256" key="2">
    <source>
        <dbReference type="ARBA" id="ARBA00009152"/>
    </source>
</evidence>
<dbReference type="NCBIfam" id="NF005597">
    <property type="entry name" value="PRK07329.1"/>
    <property type="match status" value="1"/>
</dbReference>
<evidence type="ECO:0000256" key="6">
    <source>
        <dbReference type="ARBA" id="ARBA00023102"/>
    </source>
</evidence>
<dbReference type="Proteomes" id="UP001220377">
    <property type="component" value="Chromosome"/>
</dbReference>
<reference evidence="10 11" key="1">
    <citation type="submission" date="2023-02" db="EMBL/GenBank/DDBJ databases">
        <title>Genome sequence of Lacticaseibacillus sp. KACC 23028.</title>
        <authorList>
            <person name="Kim S."/>
            <person name="Heo J."/>
            <person name="Kwon S.-W."/>
        </authorList>
    </citation>
    <scope>NUCLEOTIDE SEQUENCE [LARGE SCALE GENOMIC DNA]</scope>
    <source>
        <strain evidence="10 11">KACC 23028</strain>
    </source>
</reference>
<comment type="catalytic activity">
    <reaction evidence="7 8">
        <text>L-histidinol phosphate + H2O = L-histidinol + phosphate</text>
        <dbReference type="Rhea" id="RHEA:14465"/>
        <dbReference type="ChEBI" id="CHEBI:15377"/>
        <dbReference type="ChEBI" id="CHEBI:43474"/>
        <dbReference type="ChEBI" id="CHEBI:57699"/>
        <dbReference type="ChEBI" id="CHEBI:57980"/>
        <dbReference type="EC" id="3.1.3.15"/>
    </reaction>
</comment>
<dbReference type="RefSeq" id="WP_274260545.1">
    <property type="nucleotide sequence ID" value="NZ_CP117884.1"/>
</dbReference>
<dbReference type="Pfam" id="PF02811">
    <property type="entry name" value="PHP"/>
    <property type="match status" value="1"/>
</dbReference>
<dbReference type="EC" id="3.1.3.15" evidence="3 8"/>
<evidence type="ECO:0000259" key="9">
    <source>
        <dbReference type="Pfam" id="PF02811"/>
    </source>
</evidence>
<gene>
    <name evidence="10" type="ORF">PQ472_00880</name>
</gene>
<feature type="domain" description="PHP" evidence="9">
    <location>
        <begin position="5"/>
        <end position="188"/>
    </location>
</feature>